<dbReference type="AlphaFoldDB" id="A0A2C8Y6U3"/>
<dbReference type="EMBL" id="OCST01000001">
    <property type="protein sequence ID" value="SOE45883.1"/>
    <property type="molecule type" value="Genomic_DNA"/>
</dbReference>
<keyword evidence="1" id="KW-0472">Membrane</keyword>
<keyword evidence="3" id="KW-1185">Reference proteome</keyword>
<reference evidence="2 3" key="1">
    <citation type="submission" date="2017-09" db="EMBL/GenBank/DDBJ databases">
        <authorList>
            <person name="Ehlers B."/>
            <person name="Leendertz F.H."/>
        </authorList>
    </citation>
    <scope>NUCLEOTIDE SEQUENCE [LARGE SCALE GENOMIC DNA]</scope>
    <source>
        <strain evidence="2 3">CGMCC 1.05381</strain>
    </source>
</reference>
<proteinExistence type="predicted"/>
<keyword evidence="1" id="KW-1133">Transmembrane helix</keyword>
<sequence>MDAGVLFAWHDYIRLCLVREPIITAFALVFHGSLFSFVLLAVLSFIVTQLF</sequence>
<gene>
    <name evidence="2" type="ORF">SAMN06296378_0112</name>
</gene>
<name>A0A2C8Y6U3_9MICO</name>
<protein>
    <submittedName>
        <fullName evidence="2">Uncharacterized protein</fullName>
    </submittedName>
</protein>
<organism evidence="2 3">
    <name type="scientific">Salinibacterium xinjiangense</name>
    <dbReference type="NCBI Taxonomy" id="386302"/>
    <lineage>
        <taxon>Bacteria</taxon>
        <taxon>Bacillati</taxon>
        <taxon>Actinomycetota</taxon>
        <taxon>Actinomycetes</taxon>
        <taxon>Micrococcales</taxon>
        <taxon>Microbacteriaceae</taxon>
        <taxon>Salinibacterium</taxon>
    </lineage>
</organism>
<evidence type="ECO:0000256" key="1">
    <source>
        <dbReference type="SAM" id="Phobius"/>
    </source>
</evidence>
<dbReference type="RefSeq" id="WP_179691722.1">
    <property type="nucleotide sequence ID" value="NZ_BMLC01000002.1"/>
</dbReference>
<accession>A0A2C8Y6U3</accession>
<feature type="transmembrane region" description="Helical" evidence="1">
    <location>
        <begin position="22"/>
        <end position="47"/>
    </location>
</feature>
<keyword evidence="1" id="KW-0812">Transmembrane</keyword>
<dbReference type="Proteomes" id="UP000219440">
    <property type="component" value="Unassembled WGS sequence"/>
</dbReference>
<evidence type="ECO:0000313" key="2">
    <source>
        <dbReference type="EMBL" id="SOE45883.1"/>
    </source>
</evidence>
<evidence type="ECO:0000313" key="3">
    <source>
        <dbReference type="Proteomes" id="UP000219440"/>
    </source>
</evidence>